<keyword evidence="4 7" id="KW-0732">Signal</keyword>
<dbReference type="InterPro" id="IPR050957">
    <property type="entry name" value="BMP_lipoprotein"/>
</dbReference>
<dbReference type="InterPro" id="IPR003760">
    <property type="entry name" value="PnrA-like"/>
</dbReference>
<dbReference type="RefSeq" id="WP_090852308.1">
    <property type="nucleotide sequence ID" value="NZ_FNJU01000003.1"/>
</dbReference>
<keyword evidence="6" id="KW-0449">Lipoprotein</keyword>
<reference evidence="10" key="1">
    <citation type="submission" date="2016-10" db="EMBL/GenBank/DDBJ databases">
        <authorList>
            <person name="Varghese N."/>
            <person name="Submissions S."/>
        </authorList>
    </citation>
    <scope>NUCLEOTIDE SEQUENCE [LARGE SCALE GENOMIC DNA]</scope>
    <source>
        <strain evidence="10">IBRC-M10078</strain>
    </source>
</reference>
<evidence type="ECO:0000256" key="1">
    <source>
        <dbReference type="ARBA" id="ARBA00004193"/>
    </source>
</evidence>
<dbReference type="PANTHER" id="PTHR34296">
    <property type="entry name" value="TRANSCRIPTIONAL ACTIVATOR PROTEIN MED"/>
    <property type="match status" value="1"/>
</dbReference>
<keyword evidence="5" id="KW-0472">Membrane</keyword>
<accession>A0A1H0TBB7</accession>
<dbReference type="Pfam" id="PF02608">
    <property type="entry name" value="Bmp"/>
    <property type="match status" value="1"/>
</dbReference>
<evidence type="ECO:0000313" key="9">
    <source>
        <dbReference type="EMBL" id="SDP51101.1"/>
    </source>
</evidence>
<evidence type="ECO:0000256" key="2">
    <source>
        <dbReference type="ARBA" id="ARBA00008610"/>
    </source>
</evidence>
<evidence type="ECO:0000313" key="10">
    <source>
        <dbReference type="Proteomes" id="UP000199159"/>
    </source>
</evidence>
<keyword evidence="3" id="KW-1003">Cell membrane</keyword>
<dbReference type="PANTHER" id="PTHR34296:SF2">
    <property type="entry name" value="ABC TRANSPORTER GUANOSINE-BINDING PROTEIN NUPN"/>
    <property type="match status" value="1"/>
</dbReference>
<name>A0A1H0TBB7_9BACI</name>
<dbReference type="EMBL" id="FNJU01000003">
    <property type="protein sequence ID" value="SDP51101.1"/>
    <property type="molecule type" value="Genomic_DNA"/>
</dbReference>
<dbReference type="PROSITE" id="PS51257">
    <property type="entry name" value="PROKAR_LIPOPROTEIN"/>
    <property type="match status" value="1"/>
</dbReference>
<dbReference type="CDD" id="cd06354">
    <property type="entry name" value="PBP1_PrnA-like"/>
    <property type="match status" value="1"/>
</dbReference>
<evidence type="ECO:0000256" key="7">
    <source>
        <dbReference type="SAM" id="SignalP"/>
    </source>
</evidence>
<gene>
    <name evidence="9" type="ORF">SAMN05216565_103384</name>
</gene>
<organism evidence="9 10">
    <name type="scientific">Litchfieldia salsa</name>
    <dbReference type="NCBI Taxonomy" id="930152"/>
    <lineage>
        <taxon>Bacteria</taxon>
        <taxon>Bacillati</taxon>
        <taxon>Bacillota</taxon>
        <taxon>Bacilli</taxon>
        <taxon>Bacillales</taxon>
        <taxon>Bacillaceae</taxon>
        <taxon>Litchfieldia</taxon>
    </lineage>
</organism>
<evidence type="ECO:0000259" key="8">
    <source>
        <dbReference type="Pfam" id="PF02608"/>
    </source>
</evidence>
<proteinExistence type="inferred from homology"/>
<dbReference type="SUPFAM" id="SSF53822">
    <property type="entry name" value="Periplasmic binding protein-like I"/>
    <property type="match status" value="1"/>
</dbReference>
<feature type="signal peptide" evidence="7">
    <location>
        <begin position="1"/>
        <end position="23"/>
    </location>
</feature>
<dbReference type="InterPro" id="IPR028082">
    <property type="entry name" value="Peripla_BP_I"/>
</dbReference>
<evidence type="ECO:0000256" key="4">
    <source>
        <dbReference type="ARBA" id="ARBA00022729"/>
    </source>
</evidence>
<dbReference type="OrthoDB" id="9784230at2"/>
<dbReference type="AlphaFoldDB" id="A0A1H0TBB7"/>
<evidence type="ECO:0000256" key="3">
    <source>
        <dbReference type="ARBA" id="ARBA00022475"/>
    </source>
</evidence>
<dbReference type="GO" id="GO:0005886">
    <property type="term" value="C:plasma membrane"/>
    <property type="evidence" value="ECO:0007669"/>
    <property type="project" value="UniProtKB-SubCell"/>
</dbReference>
<comment type="similarity">
    <text evidence="2">Belongs to the BMP lipoprotein family.</text>
</comment>
<protein>
    <submittedName>
        <fullName evidence="9">Nucleoside-binding protein</fullName>
    </submittedName>
</protein>
<evidence type="ECO:0000256" key="6">
    <source>
        <dbReference type="ARBA" id="ARBA00023288"/>
    </source>
</evidence>
<feature type="chain" id="PRO_5039476467" evidence="7">
    <location>
        <begin position="24"/>
        <end position="330"/>
    </location>
</feature>
<dbReference type="STRING" id="930152.SAMN05216565_103384"/>
<evidence type="ECO:0000256" key="5">
    <source>
        <dbReference type="ARBA" id="ARBA00023136"/>
    </source>
</evidence>
<dbReference type="Gene3D" id="3.40.50.2300">
    <property type="match status" value="2"/>
</dbReference>
<sequence>MIKFYFKKMIMLVILSLLFLVGCNDQKVSNEDKVVKVGIMLSDVGLGDQSFSDMAFTGLERARDEMGIEFNYMELNGDSSYEQGLTKLVEEKPDLVIGLGFAMQEDLEKVAKAHPDQSFLFIDGVSELENIHSITFKEDEGAYLVGVLASFTSKTNTYGFIGGMDVPVIERFRQGFEHGIKRMKPDANLLVDYTNDFGNQKKGEEIAVKMMNEGADMIFPAAGLSGLGAIHATAKHDNVFSFGVDTDQFFFAENTVISSMLKKVDIAIYQAVKELNDNGKLLEKHKVLGIKENGVGLAPIRNTQITPTIESEIEKAKQDIINGTVTIKSE</sequence>
<feature type="domain" description="ABC transporter substrate-binding protein PnrA-like" evidence="8">
    <location>
        <begin position="39"/>
        <end position="329"/>
    </location>
</feature>
<comment type="subcellular location">
    <subcellularLocation>
        <location evidence="1">Cell membrane</location>
        <topology evidence="1">Lipid-anchor</topology>
    </subcellularLocation>
</comment>
<keyword evidence="10" id="KW-1185">Reference proteome</keyword>
<dbReference type="Proteomes" id="UP000199159">
    <property type="component" value="Unassembled WGS sequence"/>
</dbReference>